<gene>
    <name evidence="2" type="ORF">HEB94_005454</name>
</gene>
<protein>
    <submittedName>
        <fullName evidence="2">Uncharacterized protein</fullName>
    </submittedName>
</protein>
<dbReference type="EMBL" id="JADBEM010000001">
    <property type="protein sequence ID" value="MBE1608606.1"/>
    <property type="molecule type" value="Genomic_DNA"/>
</dbReference>
<proteinExistence type="predicted"/>
<dbReference type="RefSeq" id="WP_192752358.1">
    <property type="nucleotide sequence ID" value="NZ_BAABJL010000029.1"/>
</dbReference>
<sequence>MRAFEEVGEIRAGLDECWQQYVVSLLMSGEERADGRRRARDLERFPVGPETPLDAQSRSRRAVGGTVNPIAEMLIDSVDWSSYQELGQPAITLGVALRDLLSSSNVEEASTAWSEIEEHVFSQGTIYSAAEPTVSVMLAALTEDQPSWRSGRIVDLLFFIVRALL</sequence>
<organism evidence="2 3">
    <name type="scientific">Actinopolymorpha pittospori</name>
    <dbReference type="NCBI Taxonomy" id="648752"/>
    <lineage>
        <taxon>Bacteria</taxon>
        <taxon>Bacillati</taxon>
        <taxon>Actinomycetota</taxon>
        <taxon>Actinomycetes</taxon>
        <taxon>Propionibacteriales</taxon>
        <taxon>Actinopolymorphaceae</taxon>
        <taxon>Actinopolymorpha</taxon>
    </lineage>
</organism>
<evidence type="ECO:0000256" key="1">
    <source>
        <dbReference type="SAM" id="MobiDB-lite"/>
    </source>
</evidence>
<reference evidence="2" key="1">
    <citation type="submission" date="2020-10" db="EMBL/GenBank/DDBJ databases">
        <title>Sequencing the genomes of 1000 actinobacteria strains.</title>
        <authorList>
            <person name="Klenk H.-P."/>
        </authorList>
    </citation>
    <scope>NUCLEOTIDE SEQUENCE</scope>
    <source>
        <strain evidence="2">DSM 45354</strain>
    </source>
</reference>
<name>A0A927MY17_9ACTN</name>
<dbReference type="AlphaFoldDB" id="A0A927MY17"/>
<accession>A0A927MY17</accession>
<keyword evidence="3" id="KW-1185">Reference proteome</keyword>
<comment type="caution">
    <text evidence="2">The sequence shown here is derived from an EMBL/GenBank/DDBJ whole genome shotgun (WGS) entry which is preliminary data.</text>
</comment>
<dbReference type="Proteomes" id="UP000638648">
    <property type="component" value="Unassembled WGS sequence"/>
</dbReference>
<evidence type="ECO:0000313" key="3">
    <source>
        <dbReference type="Proteomes" id="UP000638648"/>
    </source>
</evidence>
<evidence type="ECO:0000313" key="2">
    <source>
        <dbReference type="EMBL" id="MBE1608606.1"/>
    </source>
</evidence>
<feature type="region of interest" description="Disordered" evidence="1">
    <location>
        <begin position="37"/>
        <end position="61"/>
    </location>
</feature>